<evidence type="ECO:0000313" key="3">
    <source>
        <dbReference type="Proteomes" id="UP000054524"/>
    </source>
</evidence>
<organism evidence="2 3">
    <name type="scientific">Nematocida ausubeli (strain ATCC PRA-371 / ERTm2)</name>
    <name type="common">Nematode killer fungus</name>
    <dbReference type="NCBI Taxonomy" id="1913371"/>
    <lineage>
        <taxon>Eukaryota</taxon>
        <taxon>Fungi</taxon>
        <taxon>Fungi incertae sedis</taxon>
        <taxon>Microsporidia</taxon>
        <taxon>Nematocida</taxon>
    </lineage>
</organism>
<dbReference type="EMBL" id="AKIJ01000002">
    <property type="protein sequence ID" value="KFG26826.1"/>
    <property type="molecule type" value="Genomic_DNA"/>
</dbReference>
<keyword evidence="3" id="KW-1185">Reference proteome</keyword>
<reference evidence="2 3" key="1">
    <citation type="journal article" date="2014" name="Genome Announc.">
        <title>Genome Sequence of the Microsporidian Species Nematocida sp1 Strain ERTm6 (ATCC PRA-372).</title>
        <authorList>
            <person name="Bakowski M.A."/>
            <person name="Priest M."/>
            <person name="Young S."/>
            <person name="Cuomo C.A."/>
            <person name="Troemel E.R."/>
        </authorList>
    </citation>
    <scope>NUCLEOTIDE SEQUENCE [LARGE SCALE GENOMIC DNA]</scope>
    <source>
        <strain evidence="2 3">ERTm6</strain>
    </source>
</reference>
<feature type="transmembrane region" description="Helical" evidence="1">
    <location>
        <begin position="120"/>
        <end position="140"/>
    </location>
</feature>
<dbReference type="GeneID" id="77675955"/>
<feature type="transmembrane region" description="Helical" evidence="1">
    <location>
        <begin position="161"/>
        <end position="181"/>
    </location>
</feature>
<dbReference type="RefSeq" id="XP_052905381.1">
    <property type="nucleotide sequence ID" value="XM_053048621.1"/>
</dbReference>
<feature type="transmembrane region" description="Helical" evidence="1">
    <location>
        <begin position="31"/>
        <end position="58"/>
    </location>
</feature>
<sequence>MQTERCQAVAQPEKTCKHLNFMGISMCGKKLVATCFIIGITAKAQIALYSVYLLSIIISNLVESVENFNIYFARTIPMAGLVVQIFLASPKGFFPVSLALISLVLIYIKIFTINDTFDEYNGVITVGVTIVLFMQLDMILNYTLTGMDRSSAIDLHTRYEAAHFILTLYLGMLMNVLHKYIYNSVCLLGAGYLFNILNLIMSCTFVFISYTVCNILYTQCLSMKESQA</sequence>
<protein>
    <submittedName>
        <fullName evidence="2">Uncharacterized protein</fullName>
    </submittedName>
</protein>
<keyword evidence="1" id="KW-1133">Transmembrane helix</keyword>
<comment type="caution">
    <text evidence="2">The sequence shown here is derived from an EMBL/GenBank/DDBJ whole genome shotgun (WGS) entry which is preliminary data.</text>
</comment>
<evidence type="ECO:0000313" key="2">
    <source>
        <dbReference type="EMBL" id="KFG26826.1"/>
    </source>
</evidence>
<gene>
    <name evidence="2" type="ORF">NESG_00982</name>
</gene>
<keyword evidence="1" id="KW-0472">Membrane</keyword>
<name>A0A086J3V8_NEMA1</name>
<feature type="transmembrane region" description="Helical" evidence="1">
    <location>
        <begin position="70"/>
        <end position="87"/>
    </location>
</feature>
<keyword evidence="1" id="KW-0812">Transmembrane</keyword>
<evidence type="ECO:0000256" key="1">
    <source>
        <dbReference type="SAM" id="Phobius"/>
    </source>
</evidence>
<feature type="transmembrane region" description="Helical" evidence="1">
    <location>
        <begin position="94"/>
        <end position="114"/>
    </location>
</feature>
<dbReference type="Proteomes" id="UP000054524">
    <property type="component" value="Unassembled WGS sequence"/>
</dbReference>
<feature type="transmembrane region" description="Helical" evidence="1">
    <location>
        <begin position="193"/>
        <end position="217"/>
    </location>
</feature>
<accession>A0A086J3V8</accession>
<dbReference type="HOGENOM" id="CLU_1215076_0_0_1"/>
<dbReference type="AlphaFoldDB" id="A0A086J3V8"/>
<proteinExistence type="predicted"/>